<evidence type="ECO:0000313" key="1">
    <source>
        <dbReference type="EMBL" id="CEK62077.1"/>
    </source>
</evidence>
<protein>
    <submittedName>
        <fullName evidence="1">Uncharacterized protein</fullName>
    </submittedName>
</protein>
<reference evidence="1" key="1">
    <citation type="submission" date="2014-12" db="EMBL/GenBank/DDBJ databases">
        <title>Insight into the proteome of Arion vulgaris.</title>
        <authorList>
            <person name="Aradska J."/>
            <person name="Bulat T."/>
            <person name="Smidak R."/>
            <person name="Sarate P."/>
            <person name="Gangsoo J."/>
            <person name="Sialana F."/>
            <person name="Bilban M."/>
            <person name="Lubec G."/>
        </authorList>
    </citation>
    <scope>NUCLEOTIDE SEQUENCE</scope>
    <source>
        <tissue evidence="1">Skin</tissue>
    </source>
</reference>
<gene>
    <name evidence="1" type="primary">ORF44132</name>
</gene>
<dbReference type="EMBL" id="HACG01015212">
    <property type="protein sequence ID" value="CEK62077.1"/>
    <property type="molecule type" value="Transcribed_RNA"/>
</dbReference>
<dbReference type="AlphaFoldDB" id="A0A0B6Z103"/>
<sequence length="78" mass="8777">FTPYGSVHFHINCTPPVRSIAQNLKHCSCNNSKGSGKNDFVNRVKRSDSLPQTSELKASHSPHMFTVIFSQFILLFLL</sequence>
<proteinExistence type="predicted"/>
<organism evidence="1">
    <name type="scientific">Arion vulgaris</name>
    <dbReference type="NCBI Taxonomy" id="1028688"/>
    <lineage>
        <taxon>Eukaryota</taxon>
        <taxon>Metazoa</taxon>
        <taxon>Spiralia</taxon>
        <taxon>Lophotrochozoa</taxon>
        <taxon>Mollusca</taxon>
        <taxon>Gastropoda</taxon>
        <taxon>Heterobranchia</taxon>
        <taxon>Euthyneura</taxon>
        <taxon>Panpulmonata</taxon>
        <taxon>Eupulmonata</taxon>
        <taxon>Stylommatophora</taxon>
        <taxon>Helicina</taxon>
        <taxon>Arionoidea</taxon>
        <taxon>Arionidae</taxon>
        <taxon>Arion</taxon>
    </lineage>
</organism>
<name>A0A0B6Z103_9EUPU</name>
<feature type="non-terminal residue" evidence="1">
    <location>
        <position position="1"/>
    </location>
</feature>
<accession>A0A0B6Z103</accession>